<sequence length="250" mass="27217">MGTGSFRYYLLLSVVLAKACVSRSFGLVQNSYRIVGIPGAGTQLLPESYIKGIRRWTLDDSGNDLVVVPNSPGLTNPKRDLQGQRIQIRPTLDVLVKSGVPSYVMAGLQVRHEKADEEDQSSQALEPPLTAEQWTTFAMAVDPSFRIAVYMGPSDGTDDRVAMADHDLIQHALERLGLFLSQATEELSGGFHIVALPLEVSWTRCSVNSVDDILTCLATAEPDARELLTLDQGLVEMTASSVLQVTLSDL</sequence>
<name>A0A8J9SCV6_PHATR</name>
<dbReference type="Proteomes" id="UP000836788">
    <property type="component" value="Chromosome 5"/>
</dbReference>
<evidence type="ECO:0000256" key="1">
    <source>
        <dbReference type="SAM" id="SignalP"/>
    </source>
</evidence>
<dbReference type="EMBL" id="OU594946">
    <property type="protein sequence ID" value="CAG9290092.1"/>
    <property type="molecule type" value="Genomic_DNA"/>
</dbReference>
<proteinExistence type="predicted"/>
<evidence type="ECO:0000313" key="2">
    <source>
        <dbReference type="EMBL" id="CAG9290092.1"/>
    </source>
</evidence>
<feature type="chain" id="PRO_5035426694" evidence="1">
    <location>
        <begin position="23"/>
        <end position="250"/>
    </location>
</feature>
<keyword evidence="1" id="KW-0732">Signal</keyword>
<gene>
    <name evidence="2" type="ORF">PTTT1_LOCUS43706</name>
</gene>
<feature type="signal peptide" evidence="1">
    <location>
        <begin position="1"/>
        <end position="22"/>
    </location>
</feature>
<reference evidence="2" key="1">
    <citation type="submission" date="2022-02" db="EMBL/GenBank/DDBJ databases">
        <authorList>
            <person name="Giguere J D."/>
        </authorList>
    </citation>
    <scope>NUCLEOTIDE SEQUENCE</scope>
    <source>
        <strain evidence="2">CCAP 1055/1</strain>
    </source>
</reference>
<organism evidence="2">
    <name type="scientific">Phaeodactylum tricornutum</name>
    <name type="common">Diatom</name>
    <dbReference type="NCBI Taxonomy" id="2850"/>
    <lineage>
        <taxon>Eukaryota</taxon>
        <taxon>Sar</taxon>
        <taxon>Stramenopiles</taxon>
        <taxon>Ochrophyta</taxon>
        <taxon>Bacillariophyta</taxon>
        <taxon>Bacillariophyceae</taxon>
        <taxon>Bacillariophycidae</taxon>
        <taxon>Naviculales</taxon>
        <taxon>Phaeodactylaceae</taxon>
        <taxon>Phaeodactylum</taxon>
    </lineage>
</organism>
<dbReference type="OMA" id="FRIAVYM"/>
<protein>
    <submittedName>
        <fullName evidence="2">Uncharacterized protein</fullName>
    </submittedName>
</protein>
<dbReference type="AlphaFoldDB" id="A0A8J9SCV6"/>
<accession>A0A8J9SCV6</accession>